<name>A0A5J4TVA8_9EUKA</name>
<feature type="region of interest" description="Disordered" evidence="1">
    <location>
        <begin position="218"/>
        <end position="357"/>
    </location>
</feature>
<feature type="compositionally biased region" description="Basic and acidic residues" evidence="1">
    <location>
        <begin position="1"/>
        <end position="49"/>
    </location>
</feature>
<evidence type="ECO:0000313" key="2">
    <source>
        <dbReference type="EMBL" id="KAA6362217.1"/>
    </source>
</evidence>
<protein>
    <submittedName>
        <fullName evidence="2">Uncharacterized protein</fullName>
    </submittedName>
</protein>
<reference evidence="2 3" key="1">
    <citation type="submission" date="2019-03" db="EMBL/GenBank/DDBJ databases">
        <title>Single cell metagenomics reveals metabolic interactions within the superorganism composed of flagellate Streblomastix strix and complex community of Bacteroidetes bacteria on its surface.</title>
        <authorList>
            <person name="Treitli S.C."/>
            <person name="Kolisko M."/>
            <person name="Husnik F."/>
            <person name="Keeling P."/>
            <person name="Hampl V."/>
        </authorList>
    </citation>
    <scope>NUCLEOTIDE SEQUENCE [LARGE SCALE GENOMIC DNA]</scope>
    <source>
        <strain evidence="2">ST1C</strain>
    </source>
</reference>
<dbReference type="Proteomes" id="UP000324800">
    <property type="component" value="Unassembled WGS sequence"/>
</dbReference>
<feature type="compositionally biased region" description="Low complexity" evidence="1">
    <location>
        <begin position="234"/>
        <end position="251"/>
    </location>
</feature>
<evidence type="ECO:0000313" key="3">
    <source>
        <dbReference type="Proteomes" id="UP000324800"/>
    </source>
</evidence>
<comment type="caution">
    <text evidence="2">The sequence shown here is derived from an EMBL/GenBank/DDBJ whole genome shotgun (WGS) entry which is preliminary data.</text>
</comment>
<dbReference type="EMBL" id="SNRW01024507">
    <property type="protein sequence ID" value="KAA6362217.1"/>
    <property type="molecule type" value="Genomic_DNA"/>
</dbReference>
<evidence type="ECO:0000256" key="1">
    <source>
        <dbReference type="SAM" id="MobiDB-lite"/>
    </source>
</evidence>
<accession>A0A5J4TVA8</accession>
<dbReference type="AlphaFoldDB" id="A0A5J4TVA8"/>
<proteinExistence type="predicted"/>
<sequence>SEIQKDEKKDKDDKKEQVNKKEQQKGAEKGKKQEKDEKDKENIKKKVGSDKQQQIESEGEEIQQPVHPPFTCLQMAESASRWSRERLYRDLQGISTLRSLLGISIEEGENIKYKIRLRGGRVYIDRSEIVQQSMEGVEDEEIDMKAAQMENYDKSGNENIRPNSSSIDQQGLLTSATSQSAGMFTNTFSSSASSQYQQMLQQQQQLSTLQSGLTNKRTSQMKEGNKTQQQDPNQAQLQGQQYQQAQSGQSSPMFPPDANPAQLQQQETKSVILRRKQRKSTLSVKNQQSGRDDRQSIGTYSSKVKDGSYKQRQQQLQQQLEQEQEEEEKNEEWSGRLLDTLECGEMNGEQFGGVFDK</sequence>
<feature type="non-terminal residue" evidence="2">
    <location>
        <position position="357"/>
    </location>
</feature>
<feature type="region of interest" description="Disordered" evidence="1">
    <location>
        <begin position="1"/>
        <end position="68"/>
    </location>
</feature>
<feature type="compositionally biased region" description="Polar residues" evidence="1">
    <location>
        <begin position="280"/>
        <end position="289"/>
    </location>
</feature>
<feature type="non-terminal residue" evidence="2">
    <location>
        <position position="1"/>
    </location>
</feature>
<organism evidence="2 3">
    <name type="scientific">Streblomastix strix</name>
    <dbReference type="NCBI Taxonomy" id="222440"/>
    <lineage>
        <taxon>Eukaryota</taxon>
        <taxon>Metamonada</taxon>
        <taxon>Preaxostyla</taxon>
        <taxon>Oxymonadida</taxon>
        <taxon>Streblomastigidae</taxon>
        <taxon>Streblomastix</taxon>
    </lineage>
</organism>
<gene>
    <name evidence="2" type="ORF">EZS28_042256</name>
</gene>
<feature type="compositionally biased region" description="Polar residues" evidence="1">
    <location>
        <begin position="218"/>
        <end position="233"/>
    </location>
</feature>